<protein>
    <recommendedName>
        <fullName evidence="1">Abortive phage infection protein C-terminal domain-containing protein</fullName>
    </recommendedName>
</protein>
<dbReference type="Pfam" id="PF10592">
    <property type="entry name" value="AIPR"/>
    <property type="match status" value="1"/>
</dbReference>
<comment type="caution">
    <text evidence="2">The sequence shown here is derived from an EMBL/GenBank/DDBJ whole genome shotgun (WGS) entry which is preliminary data.</text>
</comment>
<dbReference type="EMBL" id="JAAXQQ010000006">
    <property type="protein sequence ID" value="MBY3065508.1"/>
    <property type="molecule type" value="Genomic_DNA"/>
</dbReference>
<evidence type="ECO:0000259" key="1">
    <source>
        <dbReference type="Pfam" id="PF10592"/>
    </source>
</evidence>
<reference evidence="2" key="1">
    <citation type="submission" date="2020-04" db="EMBL/GenBank/DDBJ databases">
        <title>Global-level population genomics supports evidence of horizontal gene transfer on evolution of Rhizobia in Lentils.</title>
        <authorList>
            <person name="Gai Y."/>
            <person name="Cook D."/>
            <person name="Riely B."/>
        </authorList>
    </citation>
    <scope>NUCLEOTIDE SEQUENCE</scope>
    <source>
        <strain evidence="2">TLR9</strain>
    </source>
</reference>
<gene>
    <name evidence="2" type="ORF">HFO74_19135</name>
</gene>
<dbReference type="AlphaFoldDB" id="A0AB35FII1"/>
<accession>A0AB35FII1</accession>
<sequence length="479" mass="54809">MRANSEQNIRKLDKKEINTFESAVLDFISENSEHSYNDELIERKDIFNTIIKNVGKIKHGRPRIQCYFVNTANEAADKEILSAQRTLKNRLDETGLFYAADATLIGREELLGLWIKSQGAYETTFEIIGSASFPKSAGIEESYVVTVSAKEFTTKVLTDENGSLRKSIFEENVRDFIPFDGSEINTEIGNTIQDASRSQRFGIMNNGLTIISPDVRLQSNEIYISNYQIVNGCQTSNVLFENGNVLNDKITIMAKIIETDDQDIVDDIVRSTNRQNKIEDHQFLATLDSVKSVERYFIARGGDEEHRLYFERRPNQYGRDDIPSIRIFDLKELARCTGAMFLDKPDVASRYPNQLVEELQGTVFDPKNKEEIFYTAAYCNYRLKLLHSNNRIDKAINRLKWYSLMAIRYRVCGENPSNVTSSKVEKDCEAIIDIISKNDDACIALCNDIARRFAELGAVDRDRLRTTRFVSEVRDAMCR</sequence>
<name>A0AB35FII1_9HYPH</name>
<dbReference type="InterPro" id="IPR018891">
    <property type="entry name" value="AIPR_C"/>
</dbReference>
<feature type="domain" description="Abortive phage infection protein C-terminal" evidence="1">
    <location>
        <begin position="169"/>
        <end position="420"/>
    </location>
</feature>
<dbReference type="Proteomes" id="UP000758022">
    <property type="component" value="Unassembled WGS sequence"/>
</dbReference>
<organism evidence="2 3">
    <name type="scientific">Rhizobium laguerreae</name>
    <dbReference type="NCBI Taxonomy" id="1076926"/>
    <lineage>
        <taxon>Bacteria</taxon>
        <taxon>Pseudomonadati</taxon>
        <taxon>Pseudomonadota</taxon>
        <taxon>Alphaproteobacteria</taxon>
        <taxon>Hyphomicrobiales</taxon>
        <taxon>Rhizobiaceae</taxon>
        <taxon>Rhizobium/Agrobacterium group</taxon>
        <taxon>Rhizobium</taxon>
    </lineage>
</organism>
<evidence type="ECO:0000313" key="3">
    <source>
        <dbReference type="Proteomes" id="UP000758022"/>
    </source>
</evidence>
<dbReference type="RefSeq" id="WP_221979558.1">
    <property type="nucleotide sequence ID" value="NZ_JAAXQQ010000006.1"/>
</dbReference>
<evidence type="ECO:0000313" key="2">
    <source>
        <dbReference type="EMBL" id="MBY3065508.1"/>
    </source>
</evidence>
<proteinExistence type="predicted"/>